<gene>
    <name evidence="1" type="ORF">EYW47_09100</name>
</gene>
<dbReference type="PANTHER" id="PTHR40266:SF2">
    <property type="entry name" value="TOXIN HIGB-1"/>
    <property type="match status" value="1"/>
</dbReference>
<evidence type="ECO:0000313" key="2">
    <source>
        <dbReference type="Proteomes" id="UP000295722"/>
    </source>
</evidence>
<accession>A0A4R5MCK1</accession>
<dbReference type="EMBL" id="SMRP01000003">
    <property type="protein sequence ID" value="TDG24695.1"/>
    <property type="molecule type" value="Genomic_DNA"/>
</dbReference>
<dbReference type="Proteomes" id="UP000295722">
    <property type="component" value="Unassembled WGS sequence"/>
</dbReference>
<organism evidence="1 2">
    <name type="scientific">Paraburkholderia silviterrae</name>
    <dbReference type="NCBI Taxonomy" id="2528715"/>
    <lineage>
        <taxon>Bacteria</taxon>
        <taxon>Pseudomonadati</taxon>
        <taxon>Pseudomonadota</taxon>
        <taxon>Betaproteobacteria</taxon>
        <taxon>Burkholderiales</taxon>
        <taxon>Burkholderiaceae</taxon>
        <taxon>Paraburkholderia</taxon>
    </lineage>
</organism>
<sequence>MTITSFVCRDTAALFAGRRVARFAAIETVAIRKLQQVHAALTLSFLRVPPGNRLEPLNGELEGAYSIRINAQWRICFYFARGEASQVHIVDYH</sequence>
<dbReference type="AlphaFoldDB" id="A0A4R5MCK1"/>
<dbReference type="OrthoDB" id="9801102at2"/>
<keyword evidence="2" id="KW-1185">Reference proteome</keyword>
<proteinExistence type="predicted"/>
<dbReference type="PANTHER" id="PTHR40266">
    <property type="entry name" value="TOXIN HIGB-1"/>
    <property type="match status" value="1"/>
</dbReference>
<protein>
    <submittedName>
        <fullName evidence="1">Excinuclease ABC subunit A</fullName>
    </submittedName>
</protein>
<dbReference type="InterPro" id="IPR035093">
    <property type="entry name" value="RelE/ParE_toxin_dom_sf"/>
</dbReference>
<dbReference type="RefSeq" id="WP_133194532.1">
    <property type="nucleotide sequence ID" value="NZ_JBHUCW010000006.1"/>
</dbReference>
<dbReference type="SUPFAM" id="SSF143011">
    <property type="entry name" value="RelE-like"/>
    <property type="match status" value="1"/>
</dbReference>
<evidence type="ECO:0000313" key="1">
    <source>
        <dbReference type="EMBL" id="TDG24695.1"/>
    </source>
</evidence>
<dbReference type="InterPro" id="IPR007711">
    <property type="entry name" value="HigB-1"/>
</dbReference>
<reference evidence="1 2" key="1">
    <citation type="submission" date="2019-03" db="EMBL/GenBank/DDBJ databases">
        <title>Paraburkholderia sp. 4M-K11, isolated from subtropical forest soil.</title>
        <authorList>
            <person name="Gao Z.-H."/>
            <person name="Qiu L.-H."/>
        </authorList>
    </citation>
    <scope>NUCLEOTIDE SEQUENCE [LARGE SCALE GENOMIC DNA]</scope>
    <source>
        <strain evidence="1 2">4M-K11</strain>
    </source>
</reference>
<name>A0A4R5MCK1_9BURK</name>
<comment type="caution">
    <text evidence="1">The sequence shown here is derived from an EMBL/GenBank/DDBJ whole genome shotgun (WGS) entry which is preliminary data.</text>
</comment>
<dbReference type="Pfam" id="PF05015">
    <property type="entry name" value="HigB-like_toxin"/>
    <property type="match status" value="1"/>
</dbReference>
<dbReference type="Gene3D" id="3.30.2310.20">
    <property type="entry name" value="RelE-like"/>
    <property type="match status" value="1"/>
</dbReference>